<dbReference type="InterPro" id="IPR019805">
    <property type="entry name" value="Heat_shock_protein_90_CS"/>
</dbReference>
<dbReference type="GO" id="GO:0005737">
    <property type="term" value="C:cytoplasm"/>
    <property type="evidence" value="ECO:0007669"/>
    <property type="project" value="UniProtKB-SubCell"/>
</dbReference>
<dbReference type="Proteomes" id="UP000006875">
    <property type="component" value="Chromosome"/>
</dbReference>
<dbReference type="Gene3D" id="1.20.120.790">
    <property type="entry name" value="Heat shock protein 90, C-terminal domain"/>
    <property type="match status" value="1"/>
</dbReference>
<dbReference type="InterPro" id="IPR001404">
    <property type="entry name" value="Hsp90_fam"/>
</dbReference>
<evidence type="ECO:0000313" key="12">
    <source>
        <dbReference type="Proteomes" id="UP000006875"/>
    </source>
</evidence>
<evidence type="ECO:0000256" key="8">
    <source>
        <dbReference type="HAMAP-Rule" id="MF_00505"/>
    </source>
</evidence>
<feature type="domain" description="Histidine kinase/HSP90-like ATPase" evidence="10">
    <location>
        <begin position="26"/>
        <end position="182"/>
    </location>
</feature>
<evidence type="ECO:0000256" key="1">
    <source>
        <dbReference type="ARBA" id="ARBA00004496"/>
    </source>
</evidence>
<dbReference type="STRING" id="572544.Ilyop_1234"/>
<dbReference type="GO" id="GO:0005524">
    <property type="term" value="F:ATP binding"/>
    <property type="evidence" value="ECO:0007669"/>
    <property type="project" value="UniProtKB-UniRule"/>
</dbReference>
<proteinExistence type="inferred from homology"/>
<dbReference type="InterPro" id="IPR003594">
    <property type="entry name" value="HATPase_dom"/>
</dbReference>
<dbReference type="FunFam" id="3.30.565.10:FF:000009">
    <property type="entry name" value="Molecular chaperone HtpG"/>
    <property type="match status" value="1"/>
</dbReference>
<keyword evidence="3 8" id="KW-0963">Cytoplasm</keyword>
<feature type="binding site" evidence="9">
    <location>
        <position position="79"/>
    </location>
    <ligand>
        <name>ATP</name>
        <dbReference type="ChEBI" id="CHEBI:30616"/>
    </ligand>
</feature>
<comment type="function">
    <text evidence="8">Molecular chaperone. Has ATPase activity.</text>
</comment>
<dbReference type="CDD" id="cd16927">
    <property type="entry name" value="HATPase_Hsp90-like"/>
    <property type="match status" value="1"/>
</dbReference>
<reference evidence="11 12" key="1">
    <citation type="journal article" date="2010" name="Stand. Genomic Sci.">
        <title>Complete genome sequence of Ilyobacter polytropus type strain (CuHbu1).</title>
        <authorList>
            <person name="Sikorski J."/>
            <person name="Chertkov O."/>
            <person name="Lapidus A."/>
            <person name="Nolan M."/>
            <person name="Lucas S."/>
            <person name="Del Rio T.G."/>
            <person name="Tice H."/>
            <person name="Cheng J.F."/>
            <person name="Tapia R."/>
            <person name="Han C."/>
            <person name="Goodwin L."/>
            <person name="Pitluck S."/>
            <person name="Liolios K."/>
            <person name="Ivanova N."/>
            <person name="Mavromatis K."/>
            <person name="Mikhailova N."/>
            <person name="Pati A."/>
            <person name="Chen A."/>
            <person name="Palaniappan K."/>
            <person name="Land M."/>
            <person name="Hauser L."/>
            <person name="Chang Y.J."/>
            <person name="Jeffries C.D."/>
            <person name="Brambilla E."/>
            <person name="Yasawong M."/>
            <person name="Rohde M."/>
            <person name="Pukall R."/>
            <person name="Spring S."/>
            <person name="Goker M."/>
            <person name="Woyke T."/>
            <person name="Bristow J."/>
            <person name="Eisen J.A."/>
            <person name="Markowitz V."/>
            <person name="Hugenholtz P."/>
            <person name="Kyrpides N.C."/>
            <person name="Klenk H.P."/>
        </authorList>
    </citation>
    <scope>NUCLEOTIDE SEQUENCE [LARGE SCALE GENOMIC DNA]</scope>
    <source>
        <strain evidence="12">ATCC 51220 / DSM 2926 / LMG 16218 / CuHBu1</strain>
    </source>
</reference>
<dbReference type="Pfam" id="PF13589">
    <property type="entry name" value="HATPase_c_3"/>
    <property type="match status" value="1"/>
</dbReference>
<name>E3H8N3_ILYPC</name>
<gene>
    <name evidence="8" type="primary">htpG</name>
    <name evidence="11" type="ordered locus">Ilyop_1234</name>
</gene>
<evidence type="ECO:0000259" key="10">
    <source>
        <dbReference type="SMART" id="SM00387"/>
    </source>
</evidence>
<dbReference type="InterPro" id="IPR020568">
    <property type="entry name" value="Ribosomal_Su5_D2-typ_SF"/>
</dbReference>
<dbReference type="eggNOG" id="COG0326">
    <property type="taxonomic scope" value="Bacteria"/>
</dbReference>
<evidence type="ECO:0000256" key="5">
    <source>
        <dbReference type="ARBA" id="ARBA00022840"/>
    </source>
</evidence>
<feature type="binding site" evidence="9">
    <location>
        <position position="98"/>
    </location>
    <ligand>
        <name>ATP</name>
        <dbReference type="ChEBI" id="CHEBI:30616"/>
    </ligand>
</feature>
<feature type="binding site" evidence="9">
    <location>
        <position position="172"/>
    </location>
    <ligand>
        <name>ATP</name>
        <dbReference type="ChEBI" id="CHEBI:30616"/>
    </ligand>
</feature>
<dbReference type="InterPro" id="IPR020575">
    <property type="entry name" value="Hsp90_N"/>
</dbReference>
<dbReference type="GO" id="GO:0140662">
    <property type="term" value="F:ATP-dependent protein folding chaperone"/>
    <property type="evidence" value="ECO:0007669"/>
    <property type="project" value="InterPro"/>
</dbReference>
<keyword evidence="7 8" id="KW-0143">Chaperone</keyword>
<evidence type="ECO:0000256" key="7">
    <source>
        <dbReference type="ARBA" id="ARBA00023186"/>
    </source>
</evidence>
<sequence>MSKETLNFQTETSELLNLVIHSIYTHKEIFLRELVSNASDAIDKLKFLSITDKGLLEGDQDFKIEIAASKDKKVIKISDNGIGMNHDELVANLGTIAKSGSKAFMKAMKESKKQSDLEIIGQFGVGFYSAFMVAEKITVATRRAGEEKAYKWESDGKNTFVIDEIKKEKRGTEITLHIREDKENPNDEYLEEYKIRELIKKYSDYVRYPINLEVEKKDGDKTEKIMETLNSMIPIWKKNKTDVTEEEYNEFYISKFHDWEKPLMNIHIKVEGNIDYTALLYIPSRTPMDFYTKDYEKGLQLYTKNVFIMDKCKQLVPDHFRFVKGLVDSADFSLNISREILQQDRQLQSLGKNIQKKIQRELENLLKNDRKKYELFWDAFGTDIKAGIYSEYGLHKDNLKNLLIFHSTFSDDKTTLSEYVSRMTEDQKEIYYVSGEDLESLKKMPQMEAVKEKGYEVLFLNERVDEFAIRTLMEFDGKPFKSVTESNLDLEDEMEKKILEESEGENKNLLDGIQDALKDKISKVKLTNRLKSSAVCLVSGENGISFEMEKVMKDIPGQEDAVKAERILEINPSHNLFKALKSIYEKSPEEIVDYADILYNQALLVEGFQLDDPVEFSNKITNLLIKASK</sequence>
<dbReference type="KEGG" id="ipo:Ilyop_1234"/>
<dbReference type="Pfam" id="PF00183">
    <property type="entry name" value="HSP90"/>
    <property type="match status" value="1"/>
</dbReference>
<evidence type="ECO:0000256" key="6">
    <source>
        <dbReference type="ARBA" id="ARBA00023016"/>
    </source>
</evidence>
<dbReference type="Gene3D" id="3.30.230.80">
    <property type="match status" value="1"/>
</dbReference>
<comment type="caution">
    <text evidence="8">Lacks conserved residue(s) required for the propagation of feature annotation.</text>
</comment>
<dbReference type="PRINTS" id="PR00775">
    <property type="entry name" value="HEATSHOCK90"/>
</dbReference>
<dbReference type="PIRSF" id="PIRSF002583">
    <property type="entry name" value="Hsp90"/>
    <property type="match status" value="1"/>
</dbReference>
<feature type="binding site" evidence="9">
    <location>
        <position position="84"/>
    </location>
    <ligand>
        <name>ATP</name>
        <dbReference type="ChEBI" id="CHEBI:30616"/>
    </ligand>
</feature>
<keyword evidence="12" id="KW-1185">Reference proteome</keyword>
<dbReference type="HOGENOM" id="CLU_006684_3_0_0"/>
<dbReference type="SUPFAM" id="SSF54211">
    <property type="entry name" value="Ribosomal protein S5 domain 2-like"/>
    <property type="match status" value="1"/>
</dbReference>
<feature type="binding site" evidence="9">
    <location>
        <position position="92"/>
    </location>
    <ligand>
        <name>ATP</name>
        <dbReference type="ChEBI" id="CHEBI:30616"/>
    </ligand>
</feature>
<evidence type="ECO:0000256" key="3">
    <source>
        <dbReference type="ARBA" id="ARBA00022490"/>
    </source>
</evidence>
<dbReference type="PROSITE" id="PS00298">
    <property type="entry name" value="HSP90"/>
    <property type="match status" value="1"/>
</dbReference>
<evidence type="ECO:0000256" key="4">
    <source>
        <dbReference type="ARBA" id="ARBA00022741"/>
    </source>
</evidence>
<dbReference type="GO" id="GO:0016887">
    <property type="term" value="F:ATP hydrolysis activity"/>
    <property type="evidence" value="ECO:0007669"/>
    <property type="project" value="InterPro"/>
</dbReference>
<dbReference type="AlphaFoldDB" id="E3H8N3"/>
<feature type="binding site" evidence="9">
    <location>
        <position position="37"/>
    </location>
    <ligand>
        <name>ATP</name>
        <dbReference type="ChEBI" id="CHEBI:30616"/>
    </ligand>
</feature>
<dbReference type="InterPro" id="IPR037196">
    <property type="entry name" value="HSP90_C"/>
</dbReference>
<dbReference type="Gene3D" id="3.40.50.11260">
    <property type="match status" value="1"/>
</dbReference>
<feature type="binding site" evidence="9">
    <location>
        <position position="33"/>
    </location>
    <ligand>
        <name>ATP</name>
        <dbReference type="ChEBI" id="CHEBI:30616"/>
    </ligand>
</feature>
<keyword evidence="5 8" id="KW-0067">ATP-binding</keyword>
<evidence type="ECO:0000256" key="9">
    <source>
        <dbReference type="PIRSR" id="PIRSR002583-1"/>
    </source>
</evidence>
<dbReference type="SUPFAM" id="SSF55874">
    <property type="entry name" value="ATPase domain of HSP90 chaperone/DNA topoisomerase II/histidine kinase"/>
    <property type="match status" value="1"/>
</dbReference>
<feature type="region of interest" description="C" evidence="8">
    <location>
        <begin position="551"/>
        <end position="629"/>
    </location>
</feature>
<dbReference type="GO" id="GO:0051082">
    <property type="term" value="F:unfolded protein binding"/>
    <property type="evidence" value="ECO:0007669"/>
    <property type="project" value="UniProtKB-UniRule"/>
</dbReference>
<dbReference type="EMBL" id="CP002281">
    <property type="protein sequence ID" value="ADO83015.1"/>
    <property type="molecule type" value="Genomic_DNA"/>
</dbReference>
<feature type="binding site" evidence="9">
    <location>
        <position position="338"/>
    </location>
    <ligand>
        <name>ATP</name>
        <dbReference type="ChEBI" id="CHEBI:30616"/>
    </ligand>
</feature>
<dbReference type="SMART" id="SM00387">
    <property type="entry name" value="HATPase_c"/>
    <property type="match status" value="1"/>
</dbReference>
<organism evidence="11 12">
    <name type="scientific">Ilyobacter polytropus (strain ATCC 51220 / DSM 2926 / LMG 16218 / CuHBu1)</name>
    <dbReference type="NCBI Taxonomy" id="572544"/>
    <lineage>
        <taxon>Bacteria</taxon>
        <taxon>Fusobacteriati</taxon>
        <taxon>Fusobacteriota</taxon>
        <taxon>Fusobacteriia</taxon>
        <taxon>Fusobacteriales</taxon>
        <taxon>Fusobacteriaceae</taxon>
        <taxon>Ilyobacter</taxon>
    </lineage>
</organism>
<dbReference type="InterPro" id="IPR036890">
    <property type="entry name" value="HATPase_C_sf"/>
</dbReference>
<dbReference type="NCBIfam" id="NF003555">
    <property type="entry name" value="PRK05218.1"/>
    <property type="match status" value="1"/>
</dbReference>
<comment type="subunit">
    <text evidence="8">Homodimer.</text>
</comment>
<dbReference type="Gene3D" id="3.30.565.10">
    <property type="entry name" value="Histidine kinase-like ATPase, C-terminal domain"/>
    <property type="match status" value="1"/>
</dbReference>
<comment type="similarity">
    <text evidence="2 8">Belongs to the heat shock protein 90 family.</text>
</comment>
<dbReference type="HAMAP" id="MF_00505">
    <property type="entry name" value="HSP90"/>
    <property type="match status" value="1"/>
</dbReference>
<comment type="subcellular location">
    <subcellularLocation>
        <location evidence="1 8">Cytoplasm</location>
    </subcellularLocation>
</comment>
<dbReference type="SUPFAM" id="SSF110942">
    <property type="entry name" value="HSP90 C-terminal domain"/>
    <property type="match status" value="1"/>
</dbReference>
<dbReference type="PANTHER" id="PTHR11528">
    <property type="entry name" value="HEAT SHOCK PROTEIN 90 FAMILY MEMBER"/>
    <property type="match status" value="1"/>
</dbReference>
<keyword evidence="4 8" id="KW-0547">Nucleotide-binding</keyword>
<evidence type="ECO:0000256" key="2">
    <source>
        <dbReference type="ARBA" id="ARBA00008239"/>
    </source>
</evidence>
<feature type="binding site" evidence="9">
    <location>
        <begin position="99"/>
        <end position="100"/>
    </location>
    <ligand>
        <name>ATP</name>
        <dbReference type="ChEBI" id="CHEBI:30616"/>
    </ligand>
</feature>
<evidence type="ECO:0000313" key="11">
    <source>
        <dbReference type="EMBL" id="ADO83015.1"/>
    </source>
</evidence>
<dbReference type="RefSeq" id="WP_013387682.1">
    <property type="nucleotide sequence ID" value="NC_014632.1"/>
</dbReference>
<dbReference type="OrthoDB" id="9802640at2"/>
<feature type="region of interest" description="A; substrate-binding" evidence="8">
    <location>
        <begin position="1"/>
        <end position="338"/>
    </location>
</feature>
<protein>
    <recommendedName>
        <fullName evidence="8">Chaperone protein HtpG</fullName>
    </recommendedName>
    <alternativeName>
        <fullName evidence="8">Heat shock protein HtpG</fullName>
    </alternativeName>
    <alternativeName>
        <fullName evidence="8">High temperature protein G</fullName>
    </alternativeName>
</protein>
<feature type="binding site" evidence="9">
    <location>
        <begin position="122"/>
        <end position="127"/>
    </location>
    <ligand>
        <name>ATP</name>
        <dbReference type="ChEBI" id="CHEBI:30616"/>
    </ligand>
</feature>
<accession>E3H8N3</accession>
<keyword evidence="6 8" id="KW-0346">Stress response</keyword>